<evidence type="ECO:0000256" key="1">
    <source>
        <dbReference type="ARBA" id="ARBA00006611"/>
    </source>
</evidence>
<dbReference type="Gene3D" id="3.40.50.300">
    <property type="entry name" value="P-loop containing nucleotide triphosphate hydrolases"/>
    <property type="match status" value="1"/>
</dbReference>
<dbReference type="PROSITE" id="PS00662">
    <property type="entry name" value="T2SP_E"/>
    <property type="match status" value="1"/>
</dbReference>
<dbReference type="Pfam" id="PF00437">
    <property type="entry name" value="T2SSE"/>
    <property type="match status" value="1"/>
</dbReference>
<feature type="compositionally biased region" description="Basic and acidic residues" evidence="2">
    <location>
        <begin position="365"/>
        <end position="384"/>
    </location>
</feature>
<dbReference type="NCBIfam" id="TIGR01420">
    <property type="entry name" value="pilT_fam"/>
    <property type="match status" value="1"/>
</dbReference>
<proteinExistence type="inferred from homology"/>
<dbReference type="InterPro" id="IPR006321">
    <property type="entry name" value="PilT/PilU"/>
</dbReference>
<comment type="similarity">
    <text evidence="1">Belongs to the GSP E family.</text>
</comment>
<protein>
    <submittedName>
        <fullName evidence="4">Type IV twitching motility protein PilT</fullName>
    </submittedName>
</protein>
<reference evidence="4 5" key="1">
    <citation type="journal article" date="2016" name="C (Basel)">
        <title>Selective Growth of and Electricity Production by Marine Exoelectrogenic Bacteria in Self-Aggregated Hydrogel of Microbially Reduced Graphene Oxide.</title>
        <authorList>
            <person name="Yoshida N."/>
            <person name="Goto Y."/>
            <person name="Miyata Y."/>
        </authorList>
    </citation>
    <scope>NUCLEOTIDE SEQUENCE [LARGE SCALE GENOMIC DNA]</scope>
    <source>
        <strain evidence="4 5">NIT-T3</strain>
    </source>
</reference>
<accession>A0ABM8HT58</accession>
<reference evidence="4 5" key="2">
    <citation type="journal article" date="2021" name="Int. J. Syst. Evol. Microbiol.">
        <title>Isolation and Polyphasic Characterization of Desulfuromonas versatilis sp. Nov., an Electrogenic Bacteria Capable of Versatile Metabolism Isolated from a Graphene Oxide-Reducing Enrichment Culture.</title>
        <authorList>
            <person name="Xie L."/>
            <person name="Yoshida N."/>
            <person name="Ishii S."/>
            <person name="Meng L."/>
        </authorList>
    </citation>
    <scope>NUCLEOTIDE SEQUENCE [LARGE SCALE GENOMIC DNA]</scope>
    <source>
        <strain evidence="4 5">NIT-T3</strain>
    </source>
</reference>
<evidence type="ECO:0000313" key="4">
    <source>
        <dbReference type="EMBL" id="BCR06168.1"/>
    </source>
</evidence>
<name>A0ABM8HT58_9BACT</name>
<feature type="domain" description="Bacterial type II secretion system protein E" evidence="3">
    <location>
        <begin position="194"/>
        <end position="208"/>
    </location>
</feature>
<evidence type="ECO:0000259" key="3">
    <source>
        <dbReference type="PROSITE" id="PS00662"/>
    </source>
</evidence>
<dbReference type="CDD" id="cd01131">
    <property type="entry name" value="PilT"/>
    <property type="match status" value="1"/>
</dbReference>
<sequence length="384" mass="42914">MELNEILAVALKAKASDIHLKAGLPPIYRIDGQLRPHPKAPRLSPDAVRSMAFGIMNERQRSRFEEVHEADLAYGVPGLGRFRVNAFSQRGTVSMVLRTIPFDILGLEELNLPPVLKKIAAENRGLVLVTGATGSGKSTTLAAMIDFINANRSAHIVTIEDPIEYLHRDKKSIINQREVGFDTEGFDVAMKSALRQDPDVILVGEMRDYETIETALTAAETGHLVLSTLHTIDATETVNRIVSTFPPYQQRQIRLQLSAVIRGIISQRLVPRADGKGRVPAIEVMVSTARTRELIDDKEKTKLLREAIQQGYVSYGMQTFDQSLMQLLSKKLITFDEALLQCSNPDDFKLKMSGISSTSDLSWDDFQKEEEAPKTEEEPQIERF</sequence>
<dbReference type="InterPro" id="IPR001482">
    <property type="entry name" value="T2SS/T4SS_dom"/>
</dbReference>
<dbReference type="PANTHER" id="PTHR30486">
    <property type="entry name" value="TWITCHING MOTILITY PROTEIN PILT"/>
    <property type="match status" value="1"/>
</dbReference>
<dbReference type="Gene3D" id="3.30.450.90">
    <property type="match status" value="1"/>
</dbReference>
<dbReference type="PANTHER" id="PTHR30486:SF12">
    <property type="entry name" value="TYPE IV PILUS ATPASE PILU"/>
    <property type="match status" value="1"/>
</dbReference>
<keyword evidence="5" id="KW-1185">Reference proteome</keyword>
<dbReference type="EMBL" id="AP024355">
    <property type="protein sequence ID" value="BCR06168.1"/>
    <property type="molecule type" value="Genomic_DNA"/>
</dbReference>
<dbReference type="InterPro" id="IPR050921">
    <property type="entry name" value="T4SS_GSP_E_ATPase"/>
</dbReference>
<evidence type="ECO:0000256" key="2">
    <source>
        <dbReference type="SAM" id="MobiDB-lite"/>
    </source>
</evidence>
<feature type="region of interest" description="Disordered" evidence="2">
    <location>
        <begin position="356"/>
        <end position="384"/>
    </location>
</feature>
<dbReference type="Proteomes" id="UP001319827">
    <property type="component" value="Chromosome"/>
</dbReference>
<organism evidence="4 5">
    <name type="scientific">Desulfuromonas versatilis</name>
    <dbReference type="NCBI Taxonomy" id="2802975"/>
    <lineage>
        <taxon>Bacteria</taxon>
        <taxon>Pseudomonadati</taxon>
        <taxon>Thermodesulfobacteriota</taxon>
        <taxon>Desulfuromonadia</taxon>
        <taxon>Desulfuromonadales</taxon>
        <taxon>Desulfuromonadaceae</taxon>
        <taxon>Desulfuromonas</taxon>
    </lineage>
</organism>
<dbReference type="InterPro" id="IPR027417">
    <property type="entry name" value="P-loop_NTPase"/>
</dbReference>
<gene>
    <name evidence="4" type="primary">pilT-1</name>
    <name evidence="4" type="ORF">DESUT3_32370</name>
</gene>
<evidence type="ECO:0000313" key="5">
    <source>
        <dbReference type="Proteomes" id="UP001319827"/>
    </source>
</evidence>
<dbReference type="SUPFAM" id="SSF52540">
    <property type="entry name" value="P-loop containing nucleoside triphosphate hydrolases"/>
    <property type="match status" value="1"/>
</dbReference>
<dbReference type="RefSeq" id="WP_221249544.1">
    <property type="nucleotide sequence ID" value="NZ_AP024355.1"/>
</dbReference>